<evidence type="ECO:0000256" key="6">
    <source>
        <dbReference type="HAMAP-Rule" id="MF_02040"/>
    </source>
</evidence>
<dbReference type="InterPro" id="IPR027417">
    <property type="entry name" value="P-loop_NTPase"/>
</dbReference>
<dbReference type="InterPro" id="IPR033756">
    <property type="entry name" value="YlxH/NBP35"/>
</dbReference>
<dbReference type="Pfam" id="PF10609">
    <property type="entry name" value="ParA"/>
    <property type="match status" value="1"/>
</dbReference>
<comment type="similarity">
    <text evidence="6">Belongs to the Mrp/NBP35 ATP-binding proteins family.</text>
</comment>
<keyword evidence="8" id="KW-1185">Reference proteome</keyword>
<evidence type="ECO:0000256" key="4">
    <source>
        <dbReference type="ARBA" id="ARBA00023004"/>
    </source>
</evidence>
<comment type="caution">
    <text evidence="7">The sequence shown here is derived from an EMBL/GenBank/DDBJ whole genome shotgun (WGS) entry which is preliminary data.</text>
</comment>
<dbReference type="Proteomes" id="UP001158045">
    <property type="component" value="Unassembled WGS sequence"/>
</dbReference>
<proteinExistence type="inferred from homology"/>
<dbReference type="HAMAP" id="MF_02040">
    <property type="entry name" value="Mrp_NBP35"/>
    <property type="match status" value="1"/>
</dbReference>
<dbReference type="PANTHER" id="PTHR42961:SF2">
    <property type="entry name" value="IRON-SULFUR PROTEIN NUBPL"/>
    <property type="match status" value="1"/>
</dbReference>
<protein>
    <recommendedName>
        <fullName evidence="6">Iron-sulfur cluster carrier protein</fullName>
    </recommendedName>
</protein>
<gene>
    <name evidence="7" type="ORF">QE109_15335</name>
</gene>
<dbReference type="InterPro" id="IPR019591">
    <property type="entry name" value="Mrp/NBP35_ATP-bd"/>
</dbReference>
<dbReference type="CDD" id="cd02037">
    <property type="entry name" value="Mrp_NBP35"/>
    <property type="match status" value="1"/>
</dbReference>
<dbReference type="InterPro" id="IPR044304">
    <property type="entry name" value="NUBPL-like"/>
</dbReference>
<dbReference type="Gene3D" id="3.40.50.300">
    <property type="entry name" value="P-loop containing nucleotide triphosphate hydrolases"/>
    <property type="match status" value="1"/>
</dbReference>
<name>A0ABT6NGJ2_9FIRM</name>
<evidence type="ECO:0000256" key="1">
    <source>
        <dbReference type="ARBA" id="ARBA00022723"/>
    </source>
</evidence>
<keyword evidence="5 6" id="KW-0411">Iron-sulfur</keyword>
<evidence type="ECO:0000313" key="8">
    <source>
        <dbReference type="Proteomes" id="UP001158045"/>
    </source>
</evidence>
<evidence type="ECO:0000256" key="2">
    <source>
        <dbReference type="ARBA" id="ARBA00022741"/>
    </source>
</evidence>
<sequence>MSNSCDSNCSSCATDCGDRTTKSNLDLSPSHDLSKIKRVIGVVSGKGGVGKSLVTSMLAVEMNKRGYETAILDADITGPSIPKSFGITEKASSNELGMFPVRSHMGIKLMSINLLLQNDTDPVVWRGPMIGGAVKQFWTDVIWGDVDYMFVDMPPGTGDVALTVFQNLPIDGMIIVTTPQDLVSMIVTKAVKMASMLKIPVLGIVENMSYFKCPDCDKEHYIYGKSNADEVANNYGLNVMARLPIDPKHAAACDRGMIELADTSLLDEMVKTIETLDLSSESKDFPVV</sequence>
<dbReference type="PANTHER" id="PTHR42961">
    <property type="entry name" value="IRON-SULFUR PROTEIN NUBPL"/>
    <property type="match status" value="1"/>
</dbReference>
<dbReference type="GO" id="GO:0005524">
    <property type="term" value="F:ATP binding"/>
    <property type="evidence" value="ECO:0007669"/>
    <property type="project" value="UniProtKB-KW"/>
</dbReference>
<keyword evidence="2 6" id="KW-0547">Nucleotide-binding</keyword>
<feature type="binding site" evidence="6">
    <location>
        <begin position="45"/>
        <end position="52"/>
    </location>
    <ligand>
        <name>ATP</name>
        <dbReference type="ChEBI" id="CHEBI:30616"/>
    </ligand>
</feature>
<evidence type="ECO:0000256" key="5">
    <source>
        <dbReference type="ARBA" id="ARBA00023014"/>
    </source>
</evidence>
<keyword evidence="3 6" id="KW-0067">ATP-binding</keyword>
<comment type="function">
    <text evidence="6">Binds and transfers iron-sulfur (Fe-S) clusters to target apoproteins. Can hydrolyze ATP.</text>
</comment>
<evidence type="ECO:0000313" key="7">
    <source>
        <dbReference type="EMBL" id="MDH8679531.1"/>
    </source>
</evidence>
<dbReference type="EMBL" id="JARYZI010000013">
    <property type="protein sequence ID" value="MDH8679531.1"/>
    <property type="molecule type" value="Genomic_DNA"/>
</dbReference>
<dbReference type="RefSeq" id="WP_281095428.1">
    <property type="nucleotide sequence ID" value="NZ_JARYZI010000013.1"/>
</dbReference>
<reference evidence="7 8" key="1">
    <citation type="submission" date="2023-04" db="EMBL/GenBank/DDBJ databases">
        <title>Fusibacter bizertensis strain WBS, isolated from littoral bottom sediments of the Arctic seas - biochemical and genomic analysis.</title>
        <authorList>
            <person name="Brioukhanov A.L."/>
        </authorList>
    </citation>
    <scope>NUCLEOTIDE SEQUENCE [LARGE SCALE GENOMIC DNA]</scope>
    <source>
        <strain evidence="7 8">WBS</strain>
    </source>
</reference>
<keyword evidence="4 6" id="KW-0408">Iron</keyword>
<comment type="subunit">
    <text evidence="6">Homodimer.</text>
</comment>
<dbReference type="SUPFAM" id="SSF52540">
    <property type="entry name" value="P-loop containing nucleoside triphosphate hydrolases"/>
    <property type="match status" value="1"/>
</dbReference>
<accession>A0ABT6NGJ2</accession>
<keyword evidence="1 6" id="KW-0479">Metal-binding</keyword>
<organism evidence="7 8">
    <name type="scientific">Fusibacter bizertensis</name>
    <dbReference type="NCBI Taxonomy" id="1488331"/>
    <lineage>
        <taxon>Bacteria</taxon>
        <taxon>Bacillati</taxon>
        <taxon>Bacillota</taxon>
        <taxon>Clostridia</taxon>
        <taxon>Eubacteriales</taxon>
        <taxon>Eubacteriales Family XII. Incertae Sedis</taxon>
        <taxon>Fusibacter</taxon>
    </lineage>
</organism>
<evidence type="ECO:0000256" key="3">
    <source>
        <dbReference type="ARBA" id="ARBA00022840"/>
    </source>
</evidence>
<keyword evidence="6" id="KW-0378">Hydrolase</keyword>